<reference evidence="1" key="1">
    <citation type="submission" date="2021-06" db="EMBL/GenBank/DDBJ databases">
        <authorList>
            <person name="Kallberg Y."/>
            <person name="Tangrot J."/>
            <person name="Rosling A."/>
        </authorList>
    </citation>
    <scope>NUCLEOTIDE SEQUENCE</scope>
    <source>
        <strain evidence="1">IA702</strain>
    </source>
</reference>
<comment type="caution">
    <text evidence="1">The sequence shown here is derived from an EMBL/GenBank/DDBJ whole genome shotgun (WGS) entry which is preliminary data.</text>
</comment>
<keyword evidence="2" id="KW-1185">Reference proteome</keyword>
<dbReference type="Proteomes" id="UP000789572">
    <property type="component" value="Unassembled WGS sequence"/>
</dbReference>
<sequence length="193" mass="22815">MARCCTTHCQLDNPTLLHNSSTQQTACEMQKSYDIKKRKFKESFEYNIVEDFFDIERNKKIHFDEGNWIGDNEDREHGNLNLVCYQDVLFERLETGRWKRIDLGSIPKYEYFKYQEELVNYTRKMYNGASTITKIGAEFTDDEESDSDENDHLPEVKIEHVPLCKQVRGRSHSYKPKTWSKLGQVLVVLKEDT</sequence>
<organism evidence="1 2">
    <name type="scientific">Paraglomus occultum</name>
    <dbReference type="NCBI Taxonomy" id="144539"/>
    <lineage>
        <taxon>Eukaryota</taxon>
        <taxon>Fungi</taxon>
        <taxon>Fungi incertae sedis</taxon>
        <taxon>Mucoromycota</taxon>
        <taxon>Glomeromycotina</taxon>
        <taxon>Glomeromycetes</taxon>
        <taxon>Paraglomerales</taxon>
        <taxon>Paraglomeraceae</taxon>
        <taxon>Paraglomus</taxon>
    </lineage>
</organism>
<dbReference type="EMBL" id="CAJVPJ010000484">
    <property type="protein sequence ID" value="CAG8529731.1"/>
    <property type="molecule type" value="Genomic_DNA"/>
</dbReference>
<protein>
    <submittedName>
        <fullName evidence="1">5793_t:CDS:1</fullName>
    </submittedName>
</protein>
<gene>
    <name evidence="1" type="ORF">POCULU_LOCUS3999</name>
</gene>
<dbReference type="AlphaFoldDB" id="A0A9N9AHI9"/>
<name>A0A9N9AHI9_9GLOM</name>
<dbReference type="OrthoDB" id="10287444at2759"/>
<evidence type="ECO:0000313" key="2">
    <source>
        <dbReference type="Proteomes" id="UP000789572"/>
    </source>
</evidence>
<proteinExistence type="predicted"/>
<evidence type="ECO:0000313" key="1">
    <source>
        <dbReference type="EMBL" id="CAG8529731.1"/>
    </source>
</evidence>
<accession>A0A9N9AHI9</accession>